<dbReference type="InterPro" id="IPR019404">
    <property type="entry name" value="Mediator_Med11"/>
</dbReference>
<dbReference type="Gene3D" id="1.10.287.3490">
    <property type="match status" value="1"/>
</dbReference>
<proteinExistence type="inferred from homology"/>
<feature type="region of interest" description="Disordered" evidence="5">
    <location>
        <begin position="157"/>
        <end position="179"/>
    </location>
</feature>
<comment type="subcellular location">
    <subcellularLocation>
        <location evidence="1 4">Nucleus</location>
    </subcellularLocation>
</comment>
<comment type="subunit">
    <text evidence="4">Component of the Mediator complex.</text>
</comment>
<keyword evidence="3 4" id="KW-0539">Nucleus</keyword>
<comment type="function">
    <text evidence="4">Component of the Mediator complex, a coactivator involved in the regulated transcription of nearly all RNA polymerase II-dependent genes. Mediator functions as a bridge to convey information from gene-specific regulatory proteins to the basal RNA polymerase II transcription machinery. Mediator is recruited to promoters by direct interactions with regulatory proteins and serves as a scaffold for the assembly of a functional pre-initiation complex with RNA polymerase II and the general transcription factors.</text>
</comment>
<sequence length="179" mass="19332">MAEEQSFKAKRAQRIQALSAIEEDVASLLRAAGNSISALSSNPPSESNSTDPTEARKAAFTTNATAYFKLFSRIQSALQTESEALQDEGLIPAKAADARPVVIEKGDPSTNKADDVITAGGLGNLDIGWLNSRGDEVGRRKEEEVWKEAREMLEGIKERKGNTHNGDVEMDNADIEDGI</sequence>
<dbReference type="AlphaFoldDB" id="A0A9P4M4F6"/>
<dbReference type="GO" id="GO:0006357">
    <property type="term" value="P:regulation of transcription by RNA polymerase II"/>
    <property type="evidence" value="ECO:0007669"/>
    <property type="project" value="InterPro"/>
</dbReference>
<feature type="compositionally biased region" description="Acidic residues" evidence="5">
    <location>
        <begin position="168"/>
        <end position="179"/>
    </location>
</feature>
<keyword evidence="4" id="KW-0805">Transcription regulation</keyword>
<feature type="region of interest" description="Disordered" evidence="5">
    <location>
        <begin position="36"/>
        <end position="58"/>
    </location>
</feature>
<evidence type="ECO:0000256" key="1">
    <source>
        <dbReference type="ARBA" id="ARBA00004123"/>
    </source>
</evidence>
<evidence type="ECO:0000313" key="6">
    <source>
        <dbReference type="EMBL" id="KAF2096838.1"/>
    </source>
</evidence>
<dbReference type="GO" id="GO:0016592">
    <property type="term" value="C:mediator complex"/>
    <property type="evidence" value="ECO:0007669"/>
    <property type="project" value="InterPro"/>
</dbReference>
<protein>
    <recommendedName>
        <fullName evidence="4">Mediator of RNA polymerase II transcription subunit 11</fullName>
    </recommendedName>
    <alternativeName>
        <fullName evidence="4">Mediator complex subunit 11</fullName>
    </alternativeName>
</protein>
<dbReference type="GO" id="GO:0003712">
    <property type="term" value="F:transcription coregulator activity"/>
    <property type="evidence" value="ECO:0007669"/>
    <property type="project" value="InterPro"/>
</dbReference>
<evidence type="ECO:0000256" key="4">
    <source>
        <dbReference type="RuleBase" id="RU364147"/>
    </source>
</evidence>
<keyword evidence="4" id="KW-0804">Transcription</keyword>
<dbReference type="EMBL" id="ML978129">
    <property type="protein sequence ID" value="KAF2096838.1"/>
    <property type="molecule type" value="Genomic_DNA"/>
</dbReference>
<comment type="caution">
    <text evidence="6">The sequence shown here is derived from an EMBL/GenBank/DDBJ whole genome shotgun (WGS) entry which is preliminary data.</text>
</comment>
<organism evidence="6 7">
    <name type="scientific">Rhizodiscina lignyota</name>
    <dbReference type="NCBI Taxonomy" id="1504668"/>
    <lineage>
        <taxon>Eukaryota</taxon>
        <taxon>Fungi</taxon>
        <taxon>Dikarya</taxon>
        <taxon>Ascomycota</taxon>
        <taxon>Pezizomycotina</taxon>
        <taxon>Dothideomycetes</taxon>
        <taxon>Pleosporomycetidae</taxon>
        <taxon>Aulographales</taxon>
        <taxon>Rhizodiscinaceae</taxon>
        <taxon>Rhizodiscina</taxon>
    </lineage>
</organism>
<evidence type="ECO:0000256" key="5">
    <source>
        <dbReference type="SAM" id="MobiDB-lite"/>
    </source>
</evidence>
<name>A0A9P4M4F6_9PEZI</name>
<dbReference type="OrthoDB" id="5418434at2759"/>
<gene>
    <name evidence="4" type="primary">MED11</name>
    <name evidence="6" type="ORF">NA57DRAFT_58724</name>
</gene>
<comment type="similarity">
    <text evidence="2 4">Belongs to the Mediator complex subunit 11 family.</text>
</comment>
<reference evidence="6" key="1">
    <citation type="journal article" date="2020" name="Stud. Mycol.">
        <title>101 Dothideomycetes genomes: a test case for predicting lifestyles and emergence of pathogens.</title>
        <authorList>
            <person name="Haridas S."/>
            <person name="Albert R."/>
            <person name="Binder M."/>
            <person name="Bloem J."/>
            <person name="Labutti K."/>
            <person name="Salamov A."/>
            <person name="Andreopoulos B."/>
            <person name="Baker S."/>
            <person name="Barry K."/>
            <person name="Bills G."/>
            <person name="Bluhm B."/>
            <person name="Cannon C."/>
            <person name="Castanera R."/>
            <person name="Culley D."/>
            <person name="Daum C."/>
            <person name="Ezra D."/>
            <person name="Gonzalez J."/>
            <person name="Henrissat B."/>
            <person name="Kuo A."/>
            <person name="Liang C."/>
            <person name="Lipzen A."/>
            <person name="Lutzoni F."/>
            <person name="Magnuson J."/>
            <person name="Mondo S."/>
            <person name="Nolan M."/>
            <person name="Ohm R."/>
            <person name="Pangilinan J."/>
            <person name="Park H.-J."/>
            <person name="Ramirez L."/>
            <person name="Alfaro M."/>
            <person name="Sun H."/>
            <person name="Tritt A."/>
            <person name="Yoshinaga Y."/>
            <person name="Zwiers L.-H."/>
            <person name="Turgeon B."/>
            <person name="Goodwin S."/>
            <person name="Spatafora J."/>
            <person name="Crous P."/>
            <person name="Grigoriev I."/>
        </authorList>
    </citation>
    <scope>NUCLEOTIDE SEQUENCE</scope>
    <source>
        <strain evidence="6">CBS 133067</strain>
    </source>
</reference>
<evidence type="ECO:0000256" key="3">
    <source>
        <dbReference type="ARBA" id="ARBA00023242"/>
    </source>
</evidence>
<accession>A0A9P4M4F6</accession>
<keyword evidence="4" id="KW-0010">Activator</keyword>
<evidence type="ECO:0000256" key="2">
    <source>
        <dbReference type="ARBA" id="ARBA00008186"/>
    </source>
</evidence>
<keyword evidence="7" id="KW-1185">Reference proteome</keyword>
<evidence type="ECO:0000313" key="7">
    <source>
        <dbReference type="Proteomes" id="UP000799772"/>
    </source>
</evidence>
<feature type="compositionally biased region" description="Polar residues" evidence="5">
    <location>
        <begin position="36"/>
        <end position="52"/>
    </location>
</feature>
<dbReference type="Proteomes" id="UP000799772">
    <property type="component" value="Unassembled WGS sequence"/>
</dbReference>
<dbReference type="Pfam" id="PF10280">
    <property type="entry name" value="Med11"/>
    <property type="match status" value="1"/>
</dbReference>